<organism evidence="2 3">
    <name type="scientific">Pelagibaculum spongiae</name>
    <dbReference type="NCBI Taxonomy" id="2080658"/>
    <lineage>
        <taxon>Bacteria</taxon>
        <taxon>Pseudomonadati</taxon>
        <taxon>Pseudomonadota</taxon>
        <taxon>Gammaproteobacteria</taxon>
        <taxon>Oceanospirillales</taxon>
        <taxon>Pelagibaculum</taxon>
    </lineage>
</organism>
<feature type="domain" description="AAA" evidence="1">
    <location>
        <begin position="1"/>
        <end position="178"/>
    </location>
</feature>
<dbReference type="InterPro" id="IPR025669">
    <property type="entry name" value="AAA_dom"/>
</dbReference>
<accession>A0A2V1GSW2</accession>
<dbReference type="Proteomes" id="UP000244906">
    <property type="component" value="Unassembled WGS sequence"/>
</dbReference>
<dbReference type="OrthoDB" id="9815116at2"/>
<proteinExistence type="predicted"/>
<keyword evidence="3" id="KW-1185">Reference proteome</keyword>
<sequence length="264" mass="28848">MQVIAIANQKGGVGKTTSAVTLGGIARRNGKRVLLVDLDPHGSLSAYFGLDPETQSPSIYDLFQKPMGEMELLQLVRPSAHEGMDILPASMSMVTLDRQFVGRGGMGLVLDKTLKMLASEYDIAFLDCPPILGVLMVNALAACSQLLIPVQTEFLAIKGLERMLHTLEMVTRSRKTPLDFRIVPTLFDRRTKASTTSLRMLRSRYQNLIWAGAVPVDTQLRDASLAGQSAAWFAPTSRGTQAYCSLMRQVVDLPKAIPSAREGL</sequence>
<dbReference type="Pfam" id="PF13614">
    <property type="entry name" value="AAA_31"/>
    <property type="match status" value="1"/>
</dbReference>
<gene>
    <name evidence="2" type="ORF">DC094_15570</name>
</gene>
<dbReference type="Gene3D" id="3.40.50.300">
    <property type="entry name" value="P-loop containing nucleotide triphosphate hydrolases"/>
    <property type="match status" value="1"/>
</dbReference>
<dbReference type="InterPro" id="IPR027417">
    <property type="entry name" value="P-loop_NTPase"/>
</dbReference>
<dbReference type="PANTHER" id="PTHR13696">
    <property type="entry name" value="P-LOOP CONTAINING NUCLEOSIDE TRIPHOSPHATE HYDROLASE"/>
    <property type="match status" value="1"/>
</dbReference>
<dbReference type="SUPFAM" id="SSF52540">
    <property type="entry name" value="P-loop containing nucleoside triphosphate hydrolases"/>
    <property type="match status" value="1"/>
</dbReference>
<protein>
    <submittedName>
        <fullName evidence="2">Cobalamin biosynthesis protein CobQ</fullName>
    </submittedName>
</protein>
<evidence type="ECO:0000313" key="3">
    <source>
        <dbReference type="Proteomes" id="UP000244906"/>
    </source>
</evidence>
<dbReference type="InterPro" id="IPR050678">
    <property type="entry name" value="DNA_Partitioning_ATPase"/>
</dbReference>
<dbReference type="EMBL" id="QDDL01000007">
    <property type="protein sequence ID" value="PVZ66687.1"/>
    <property type="molecule type" value="Genomic_DNA"/>
</dbReference>
<comment type="caution">
    <text evidence="2">The sequence shown here is derived from an EMBL/GenBank/DDBJ whole genome shotgun (WGS) entry which is preliminary data.</text>
</comment>
<name>A0A2V1GSW2_9GAMM</name>
<dbReference type="CDD" id="cd01983">
    <property type="entry name" value="SIMIBI"/>
    <property type="match status" value="1"/>
</dbReference>
<dbReference type="AlphaFoldDB" id="A0A2V1GSW2"/>
<evidence type="ECO:0000313" key="2">
    <source>
        <dbReference type="EMBL" id="PVZ66687.1"/>
    </source>
</evidence>
<dbReference type="CDD" id="cd02042">
    <property type="entry name" value="ParAB_family"/>
    <property type="match status" value="1"/>
</dbReference>
<evidence type="ECO:0000259" key="1">
    <source>
        <dbReference type="Pfam" id="PF13614"/>
    </source>
</evidence>
<reference evidence="2 3" key="1">
    <citation type="submission" date="2018-04" db="EMBL/GenBank/DDBJ databases">
        <title>Thalassorhabdus spongiae gen. nov., sp. nov., isolated from a marine sponge in South-West Iceland.</title>
        <authorList>
            <person name="Knobloch S."/>
            <person name="Daussin A."/>
            <person name="Johannsson R."/>
            <person name="Marteinsson V.T."/>
        </authorList>
    </citation>
    <scope>NUCLEOTIDE SEQUENCE [LARGE SCALE GENOMIC DNA]</scope>
    <source>
        <strain evidence="2 3">Hp12</strain>
    </source>
</reference>
<dbReference type="PANTHER" id="PTHR13696:SF69">
    <property type="entry name" value="PLASMID PARTITIONING PROTEIN-RELATED"/>
    <property type="match status" value="1"/>
</dbReference>
<dbReference type="RefSeq" id="WP_116688051.1">
    <property type="nucleotide sequence ID" value="NZ_CAWNYD010000007.1"/>
</dbReference>